<evidence type="ECO:0000256" key="1">
    <source>
        <dbReference type="SAM" id="MobiDB-lite"/>
    </source>
</evidence>
<evidence type="ECO:0000313" key="5">
    <source>
        <dbReference type="Proteomes" id="UP000621859"/>
    </source>
</evidence>
<dbReference type="InterPro" id="IPR007730">
    <property type="entry name" value="SPOR-like_dom"/>
</dbReference>
<accession>A0ABQ2PG88</accession>
<dbReference type="SUPFAM" id="SSF110997">
    <property type="entry name" value="Sporulation related repeat"/>
    <property type="match status" value="1"/>
</dbReference>
<evidence type="ECO:0000256" key="2">
    <source>
        <dbReference type="SAM" id="Phobius"/>
    </source>
</evidence>
<dbReference type="PANTHER" id="PTHR38687:SF1">
    <property type="entry name" value="CELL DIVISION PROTEIN DEDD"/>
    <property type="match status" value="1"/>
</dbReference>
<feature type="region of interest" description="Disordered" evidence="1">
    <location>
        <begin position="132"/>
        <end position="182"/>
    </location>
</feature>
<dbReference type="EMBL" id="BMLY01000001">
    <property type="protein sequence ID" value="GGP24560.1"/>
    <property type="molecule type" value="Genomic_DNA"/>
</dbReference>
<dbReference type="Proteomes" id="UP000621859">
    <property type="component" value="Unassembled WGS sequence"/>
</dbReference>
<proteinExistence type="predicted"/>
<dbReference type="PROSITE" id="PS51724">
    <property type="entry name" value="SPOR"/>
    <property type="match status" value="1"/>
</dbReference>
<evidence type="ECO:0000259" key="3">
    <source>
        <dbReference type="PROSITE" id="PS51724"/>
    </source>
</evidence>
<name>A0ABQ2PG88_9NEIS</name>
<keyword evidence="2" id="KW-1133">Transmembrane helix</keyword>
<dbReference type="InterPro" id="IPR052521">
    <property type="entry name" value="Cell_div_SPOR-domain"/>
</dbReference>
<keyword evidence="2" id="KW-0812">Transmembrane</keyword>
<reference evidence="5" key="1">
    <citation type="journal article" date="2019" name="Int. J. Syst. Evol. Microbiol.">
        <title>The Global Catalogue of Microorganisms (GCM) 10K type strain sequencing project: providing services to taxonomists for standard genome sequencing and annotation.</title>
        <authorList>
            <consortium name="The Broad Institute Genomics Platform"/>
            <consortium name="The Broad Institute Genome Sequencing Center for Infectious Disease"/>
            <person name="Wu L."/>
            <person name="Ma J."/>
        </authorList>
    </citation>
    <scope>NUCLEOTIDE SEQUENCE [LARGE SCALE GENOMIC DNA]</scope>
    <source>
        <strain evidence="5">CGMCC 1.8860</strain>
    </source>
</reference>
<sequence length="278" mass="28174">MARDNIPDELQHLRKRARRRLVGAVALVLFSLTVLWTVLDSQPPANLAAQHPVEIIASAPSAGNASAVALTSTVTPDGSVTMASQPDGLTPAAVTATPAPVVAANATPAPAVAPRSADETTHAPQSLPGKLQRVQGADAPAPTPKPHVTPTPAPEKLATAKPKAADVKPTPKPKATPDPEAILNGTADSAAAAAPAGDKAADNAPRHYVQLGAFGNADKAHEVVGKLKAAGLPAYAEKVTTSTGTLTRVRVGPVVSSEAYSVAKKLSAMGYQGQVVSK</sequence>
<dbReference type="PANTHER" id="PTHR38687">
    <property type="entry name" value="CELL DIVISION PROTEIN DEDD-RELATED"/>
    <property type="match status" value="1"/>
</dbReference>
<protein>
    <recommendedName>
        <fullName evidence="3">SPOR domain-containing protein</fullName>
    </recommendedName>
</protein>
<dbReference type="Gene3D" id="3.30.70.1070">
    <property type="entry name" value="Sporulation related repeat"/>
    <property type="match status" value="1"/>
</dbReference>
<evidence type="ECO:0000313" key="4">
    <source>
        <dbReference type="EMBL" id="GGP24560.1"/>
    </source>
</evidence>
<organism evidence="4 5">
    <name type="scientific">Silvimonas amylolytica</name>
    <dbReference type="NCBI Taxonomy" id="449663"/>
    <lineage>
        <taxon>Bacteria</taxon>
        <taxon>Pseudomonadati</taxon>
        <taxon>Pseudomonadota</taxon>
        <taxon>Betaproteobacteria</taxon>
        <taxon>Neisseriales</taxon>
        <taxon>Chitinibacteraceae</taxon>
        <taxon>Silvimonas</taxon>
    </lineage>
</organism>
<comment type="caution">
    <text evidence="4">The sequence shown here is derived from an EMBL/GenBank/DDBJ whole genome shotgun (WGS) entry which is preliminary data.</text>
</comment>
<gene>
    <name evidence="4" type="ORF">GCM10010971_03790</name>
</gene>
<dbReference type="Pfam" id="PF05036">
    <property type="entry name" value="SPOR"/>
    <property type="match status" value="1"/>
</dbReference>
<dbReference type="InterPro" id="IPR036680">
    <property type="entry name" value="SPOR-like_sf"/>
</dbReference>
<feature type="compositionally biased region" description="Pro residues" evidence="1">
    <location>
        <begin position="141"/>
        <end position="153"/>
    </location>
</feature>
<keyword evidence="2" id="KW-0472">Membrane</keyword>
<feature type="transmembrane region" description="Helical" evidence="2">
    <location>
        <begin position="21"/>
        <end position="39"/>
    </location>
</feature>
<feature type="domain" description="SPOR" evidence="3">
    <location>
        <begin position="201"/>
        <end position="278"/>
    </location>
</feature>
<feature type="region of interest" description="Disordered" evidence="1">
    <location>
        <begin position="108"/>
        <end position="127"/>
    </location>
</feature>
<keyword evidence="5" id="KW-1185">Reference proteome</keyword>